<dbReference type="EMBL" id="WMEZ01000003">
    <property type="protein sequence ID" value="MYL50064.1"/>
    <property type="molecule type" value="Genomic_DNA"/>
</dbReference>
<evidence type="ECO:0000313" key="3">
    <source>
        <dbReference type="Proteomes" id="UP000447393"/>
    </source>
</evidence>
<dbReference type="AlphaFoldDB" id="A0A845E2V9"/>
<feature type="transmembrane region" description="Helical" evidence="1">
    <location>
        <begin position="68"/>
        <end position="88"/>
    </location>
</feature>
<feature type="transmembrane region" description="Helical" evidence="1">
    <location>
        <begin position="7"/>
        <end position="26"/>
    </location>
</feature>
<keyword evidence="1" id="KW-0812">Transmembrane</keyword>
<evidence type="ECO:0000256" key="1">
    <source>
        <dbReference type="SAM" id="Phobius"/>
    </source>
</evidence>
<evidence type="ECO:0000313" key="2">
    <source>
        <dbReference type="EMBL" id="MYL50064.1"/>
    </source>
</evidence>
<protein>
    <submittedName>
        <fullName evidence="2">Uncharacterized protein</fullName>
    </submittedName>
</protein>
<feature type="transmembrane region" description="Helical" evidence="1">
    <location>
        <begin position="94"/>
        <end position="114"/>
    </location>
</feature>
<feature type="transmembrane region" description="Helical" evidence="1">
    <location>
        <begin position="32"/>
        <end position="56"/>
    </location>
</feature>
<comment type="caution">
    <text evidence="2">The sequence shown here is derived from an EMBL/GenBank/DDBJ whole genome shotgun (WGS) entry which is preliminary data.</text>
</comment>
<dbReference type="OrthoDB" id="2974149at2"/>
<gene>
    <name evidence="2" type="ORF">GLV98_11245</name>
</gene>
<name>A0A845E2V9_9BACI</name>
<sequence>MNNIYTGILAAFFSTILVSFSLNLLSPGNPDVSFLIFVYTLPVYLILGIPLSILIHRVLPVRKWWHTLFYYTLIGSGLCGFVLFTFSLQKEEELVVSAFIIGCTWVYSIILMIISNVRKMGAKT</sequence>
<proteinExistence type="predicted"/>
<dbReference type="Proteomes" id="UP000447393">
    <property type="component" value="Unassembled WGS sequence"/>
</dbReference>
<dbReference type="RefSeq" id="WP_160915135.1">
    <property type="nucleotide sequence ID" value="NZ_WMEZ01000003.1"/>
</dbReference>
<accession>A0A845E2V9</accession>
<reference evidence="2 3" key="1">
    <citation type="submission" date="2019-11" db="EMBL/GenBank/DDBJ databases">
        <title>Genome sequences of 17 halophilic strains isolated from different environments.</title>
        <authorList>
            <person name="Furrow R.E."/>
        </authorList>
    </citation>
    <scope>NUCLEOTIDE SEQUENCE [LARGE SCALE GENOMIC DNA]</scope>
    <source>
        <strain evidence="2 3">22505_10_Sand</strain>
    </source>
</reference>
<keyword evidence="1" id="KW-0472">Membrane</keyword>
<keyword evidence="1" id="KW-1133">Transmembrane helix</keyword>
<organism evidence="2 3">
    <name type="scientific">Halobacillus litoralis</name>
    <dbReference type="NCBI Taxonomy" id="45668"/>
    <lineage>
        <taxon>Bacteria</taxon>
        <taxon>Bacillati</taxon>
        <taxon>Bacillota</taxon>
        <taxon>Bacilli</taxon>
        <taxon>Bacillales</taxon>
        <taxon>Bacillaceae</taxon>
        <taxon>Halobacillus</taxon>
    </lineage>
</organism>